<keyword evidence="10" id="KW-1133">Transmembrane helix</keyword>
<keyword evidence="5" id="KW-0328">Glycosyltransferase</keyword>
<feature type="domain" description="Glycosyltransferase 2-like" evidence="13">
    <location>
        <begin position="23"/>
        <end position="182"/>
    </location>
</feature>
<evidence type="ECO:0000256" key="5">
    <source>
        <dbReference type="ARBA" id="ARBA00022676"/>
    </source>
</evidence>
<gene>
    <name evidence="14" type="ORF">DLM65_06590</name>
</gene>
<evidence type="ECO:0000256" key="4">
    <source>
        <dbReference type="ARBA" id="ARBA00012583"/>
    </source>
</evidence>
<evidence type="ECO:0000256" key="7">
    <source>
        <dbReference type="ARBA" id="ARBA00022692"/>
    </source>
</evidence>
<reference evidence="14 15" key="1">
    <citation type="journal article" date="2017" name="Nature">
        <title>Atmospheric trace gases support primary production in Antarctic desert surface soil.</title>
        <authorList>
            <person name="Ji M."/>
            <person name="Greening C."/>
            <person name="Vanwonterghem I."/>
            <person name="Carere C.R."/>
            <person name="Bay S.K."/>
            <person name="Steen J.A."/>
            <person name="Montgomery K."/>
            <person name="Lines T."/>
            <person name="Beardall J."/>
            <person name="van Dorst J."/>
            <person name="Snape I."/>
            <person name="Stott M.B."/>
            <person name="Hugenholtz P."/>
            <person name="Ferrari B.C."/>
        </authorList>
    </citation>
    <scope>NUCLEOTIDE SEQUENCE [LARGE SCALE GENOMIC DNA]</scope>
    <source>
        <strain evidence="14">RRmetagenome_bin12</strain>
    </source>
</reference>
<comment type="similarity">
    <text evidence="3">Belongs to the glycosyltransferase 2 family.</text>
</comment>
<dbReference type="Gene3D" id="3.90.550.10">
    <property type="entry name" value="Spore Coat Polysaccharide Biosynthesis Protein SpsA, Chain A"/>
    <property type="match status" value="1"/>
</dbReference>
<dbReference type="GO" id="GO:0004581">
    <property type="term" value="F:dolichyl-phosphate beta-glucosyltransferase activity"/>
    <property type="evidence" value="ECO:0007669"/>
    <property type="project" value="UniProtKB-EC"/>
</dbReference>
<evidence type="ECO:0000256" key="3">
    <source>
        <dbReference type="ARBA" id="ARBA00006739"/>
    </source>
</evidence>
<dbReference type="Proteomes" id="UP000248724">
    <property type="component" value="Unassembled WGS sequence"/>
</dbReference>
<comment type="pathway">
    <text evidence="2">Protein modification; protein glycosylation.</text>
</comment>
<evidence type="ECO:0000256" key="11">
    <source>
        <dbReference type="ARBA" id="ARBA00023136"/>
    </source>
</evidence>
<comment type="caution">
    <text evidence="14">The sequence shown here is derived from an EMBL/GenBank/DDBJ whole genome shotgun (WGS) entry which is preliminary data.</text>
</comment>
<comment type="subcellular location">
    <subcellularLocation>
        <location evidence="1">Endoplasmic reticulum membrane</location>
        <topology evidence="1">Single-pass membrane protein</topology>
    </subcellularLocation>
</comment>
<dbReference type="InterPro" id="IPR035518">
    <property type="entry name" value="DPG_synthase"/>
</dbReference>
<keyword evidence="11" id="KW-0472">Membrane</keyword>
<keyword evidence="9" id="KW-0735">Signal-anchor</keyword>
<evidence type="ECO:0000256" key="9">
    <source>
        <dbReference type="ARBA" id="ARBA00022968"/>
    </source>
</evidence>
<dbReference type="InterPro" id="IPR029044">
    <property type="entry name" value="Nucleotide-diphossugar_trans"/>
</dbReference>
<evidence type="ECO:0000313" key="14">
    <source>
        <dbReference type="EMBL" id="PZR81093.1"/>
    </source>
</evidence>
<accession>A0A2W5Z733</accession>
<proteinExistence type="inferred from homology"/>
<keyword evidence="8" id="KW-0256">Endoplasmic reticulum</keyword>
<name>A0A2W5Z733_9BACT</name>
<organism evidence="14 15">
    <name type="scientific">Candidatus Aeolococcus gillhamiae</name>
    <dbReference type="NCBI Taxonomy" id="3127015"/>
    <lineage>
        <taxon>Bacteria</taxon>
        <taxon>Bacillati</taxon>
        <taxon>Candidatus Dormiibacterota</taxon>
        <taxon>Candidatus Dormibacteria</taxon>
        <taxon>Candidatus Aeolococcales</taxon>
        <taxon>Candidatus Aeolococcaceae</taxon>
        <taxon>Candidatus Aeolococcus</taxon>
    </lineage>
</organism>
<evidence type="ECO:0000256" key="12">
    <source>
        <dbReference type="ARBA" id="ARBA00045097"/>
    </source>
</evidence>
<evidence type="ECO:0000256" key="10">
    <source>
        <dbReference type="ARBA" id="ARBA00022989"/>
    </source>
</evidence>
<keyword evidence="7" id="KW-0812">Transmembrane</keyword>
<dbReference type="EC" id="2.4.1.117" evidence="4"/>
<evidence type="ECO:0000256" key="2">
    <source>
        <dbReference type="ARBA" id="ARBA00004922"/>
    </source>
</evidence>
<evidence type="ECO:0000256" key="1">
    <source>
        <dbReference type="ARBA" id="ARBA00004389"/>
    </source>
</evidence>
<keyword evidence="6 14" id="KW-0808">Transferase</keyword>
<dbReference type="PANTHER" id="PTHR10859">
    <property type="entry name" value="GLYCOSYL TRANSFERASE"/>
    <property type="match status" value="1"/>
</dbReference>
<evidence type="ECO:0000256" key="6">
    <source>
        <dbReference type="ARBA" id="ARBA00022679"/>
    </source>
</evidence>
<dbReference type="Pfam" id="PF00535">
    <property type="entry name" value="Glycos_transf_2"/>
    <property type="match status" value="1"/>
</dbReference>
<dbReference type="PANTHER" id="PTHR10859:SF91">
    <property type="entry name" value="DOLICHYL-PHOSPHATE BETA-GLUCOSYLTRANSFERASE"/>
    <property type="match status" value="1"/>
</dbReference>
<protein>
    <recommendedName>
        <fullName evidence="4">dolichyl-phosphate beta-glucosyltransferase</fullName>
        <ecNumber evidence="4">2.4.1.117</ecNumber>
    </recommendedName>
</protein>
<sequence length="253" mass="27819">MAPPAGAAAVLVPGTSRGAAVISVVIPAYDERERIPATLERLREYLDTAGEPYEVIVADDGSTDGTVEYVRATTETWPQLSLVALERNQGKGAAVRAGMLRARGEHRLFSDADLSTPIEELPRLRARLGDACHVAIASRAVPGATIDVHQPGRREMMGRTYNRLVQLIVLPGLHDTQCGFKVFTAEAAVACFEPLRTRGFGFDAEALLRARRKGWEIAEVPVRWSHREASRVSALRDSGMVLLDLIRLRFMRH</sequence>
<dbReference type="GO" id="GO:0006487">
    <property type="term" value="P:protein N-linked glycosylation"/>
    <property type="evidence" value="ECO:0007669"/>
    <property type="project" value="TreeGrafter"/>
</dbReference>
<dbReference type="InterPro" id="IPR001173">
    <property type="entry name" value="Glyco_trans_2-like"/>
</dbReference>
<dbReference type="EMBL" id="QHBU01000123">
    <property type="protein sequence ID" value="PZR81093.1"/>
    <property type="molecule type" value="Genomic_DNA"/>
</dbReference>
<comment type="catalytic activity">
    <reaction evidence="12">
        <text>a di-trans,poly-cis-dolichyl phosphate + UDP-alpha-D-glucose = a di-trans,poly-cis-dolichyl beta-D-glucosyl phosphate + UDP</text>
        <dbReference type="Rhea" id="RHEA:15401"/>
        <dbReference type="Rhea" id="RHEA-COMP:19498"/>
        <dbReference type="Rhea" id="RHEA-COMP:19502"/>
        <dbReference type="ChEBI" id="CHEBI:57525"/>
        <dbReference type="ChEBI" id="CHEBI:57683"/>
        <dbReference type="ChEBI" id="CHEBI:58223"/>
        <dbReference type="ChEBI" id="CHEBI:58885"/>
        <dbReference type="EC" id="2.4.1.117"/>
    </reaction>
    <physiologicalReaction direction="left-to-right" evidence="12">
        <dbReference type="Rhea" id="RHEA:15402"/>
    </physiologicalReaction>
</comment>
<dbReference type="CDD" id="cd04188">
    <property type="entry name" value="DPG_synthase"/>
    <property type="match status" value="1"/>
</dbReference>
<evidence type="ECO:0000256" key="8">
    <source>
        <dbReference type="ARBA" id="ARBA00022824"/>
    </source>
</evidence>
<dbReference type="SUPFAM" id="SSF53448">
    <property type="entry name" value="Nucleotide-diphospho-sugar transferases"/>
    <property type="match status" value="1"/>
</dbReference>
<evidence type="ECO:0000259" key="13">
    <source>
        <dbReference type="Pfam" id="PF00535"/>
    </source>
</evidence>
<evidence type="ECO:0000313" key="15">
    <source>
        <dbReference type="Proteomes" id="UP000248724"/>
    </source>
</evidence>
<dbReference type="AlphaFoldDB" id="A0A2W5Z733"/>